<feature type="domain" description="C2H2-type" evidence="12">
    <location>
        <begin position="537"/>
        <end position="564"/>
    </location>
</feature>
<dbReference type="SUPFAM" id="SSF57667">
    <property type="entry name" value="beta-beta-alpha zinc fingers"/>
    <property type="match status" value="7"/>
</dbReference>
<evidence type="ECO:0000256" key="6">
    <source>
        <dbReference type="ARBA" id="ARBA00023015"/>
    </source>
</evidence>
<dbReference type="OrthoDB" id="8117402at2759"/>
<evidence type="ECO:0000313" key="13">
    <source>
        <dbReference type="EnsemblMetazoa" id="XP_038055012.1"/>
    </source>
</evidence>
<dbReference type="SMART" id="SM00355">
    <property type="entry name" value="ZnF_C2H2"/>
    <property type="match status" value="12"/>
</dbReference>
<feature type="domain" description="C2H2-type" evidence="12">
    <location>
        <begin position="565"/>
        <end position="592"/>
    </location>
</feature>
<keyword evidence="4 10" id="KW-0863">Zinc-finger</keyword>
<sequence>MEPGQEVVEDSVTAVEQTVDPSSIAYTVEIHLVDEGYANQNAVVEQQLTVEGDGEMQGQPIPTAVVIADGSEGMSEQHQTMTTEPMDSNVMVTFSESDPPANLHHLTVSSDMMTYLPESSVPQSENTARQQHHQIIMTQHQTSEGITEVKLVDSIPDESGQDMPVLLVQPQAENSKPAEDVADSQQGGETIKEMETQIASAVEALEALTGLATTFNAWAQQNPQVLDESSGHSVTDKPHKSAKHKSGKHKSKKHKSGKHKKKSSYKKEKSSIDIEIDESSAVGGMWKCKTCAKIFPSKLKLKNHMISHSDERPHVCDVCGSAFKRARYLQIHKKSHFSDTQFACQYCSKAYFEKKRLRSHMKCHLNPLNCEICGKSYGDKRGLQIHLRTHTNEKPYVCRLCGRGFTSKAGVNKHERSHSGLKPYVCKTCGKAYTQPTNLSDHERTHINERTFACTSCRKVFLARSSLRRHRIKNHPGVDPNVGKLEPLHQRQRFIKRVNSAKDEKSHYKYTCAVCSKKFKKEKYLKKHSKTHTVGTKACSYCSKSFRDKRDLLNHERRHTGEKPYKCSNCGKAFVSSSAMLRHEKCHLGLRPYICTTCGKGFTRTTGLRDHELIHKGKNKRFACDNCDKIFASRSALRSHGRLKHQHDQFAEVVDAPLATVEVPVETEEGEAVSYIKLMFTEA</sequence>
<feature type="region of interest" description="Disordered" evidence="11">
    <location>
        <begin position="170"/>
        <end position="189"/>
    </location>
</feature>
<accession>A0A913ZTT5</accession>
<dbReference type="FunFam" id="3.30.160.60:FF:000495">
    <property type="entry name" value="zinc finger protein 668"/>
    <property type="match status" value="1"/>
</dbReference>
<dbReference type="PANTHER" id="PTHR24376:SF235">
    <property type="entry name" value="C2H2-TYPE DOMAIN-CONTAINING PROTEIN"/>
    <property type="match status" value="1"/>
</dbReference>
<feature type="domain" description="C2H2-type" evidence="12">
    <location>
        <begin position="286"/>
        <end position="313"/>
    </location>
</feature>
<protein>
    <recommendedName>
        <fullName evidence="12">C2H2-type domain-containing protein</fullName>
    </recommendedName>
</protein>
<evidence type="ECO:0000256" key="7">
    <source>
        <dbReference type="ARBA" id="ARBA00023125"/>
    </source>
</evidence>
<dbReference type="FunFam" id="3.30.160.60:FF:000446">
    <property type="entry name" value="Zinc finger protein"/>
    <property type="match status" value="1"/>
</dbReference>
<feature type="region of interest" description="Disordered" evidence="11">
    <location>
        <begin position="225"/>
        <end position="270"/>
    </location>
</feature>
<dbReference type="GO" id="GO:0005634">
    <property type="term" value="C:nucleus"/>
    <property type="evidence" value="ECO:0007669"/>
    <property type="project" value="UniProtKB-SubCell"/>
</dbReference>
<keyword evidence="8" id="KW-0804">Transcription</keyword>
<evidence type="ECO:0000256" key="5">
    <source>
        <dbReference type="ARBA" id="ARBA00022833"/>
    </source>
</evidence>
<evidence type="ECO:0000256" key="1">
    <source>
        <dbReference type="ARBA" id="ARBA00004123"/>
    </source>
</evidence>
<keyword evidence="9" id="KW-0539">Nucleus</keyword>
<dbReference type="PANTHER" id="PTHR24376">
    <property type="entry name" value="ZINC FINGER PROTEIN"/>
    <property type="match status" value="1"/>
</dbReference>
<evidence type="ECO:0000256" key="3">
    <source>
        <dbReference type="ARBA" id="ARBA00022737"/>
    </source>
</evidence>
<feature type="domain" description="C2H2-type" evidence="12">
    <location>
        <begin position="593"/>
        <end position="620"/>
    </location>
</feature>
<feature type="domain" description="C2H2-type" evidence="12">
    <location>
        <begin position="622"/>
        <end position="650"/>
    </location>
</feature>
<dbReference type="EnsemblMetazoa" id="XM_038199084.1">
    <property type="protein sequence ID" value="XP_038055012.1"/>
    <property type="gene ID" value="LOC119727221"/>
</dbReference>
<dbReference type="FunFam" id="3.30.160.60:FF:000065">
    <property type="entry name" value="B-cell CLL/lymphoma 6, member B"/>
    <property type="match status" value="1"/>
</dbReference>
<feature type="domain" description="C2H2-type" evidence="12">
    <location>
        <begin position="510"/>
        <end position="533"/>
    </location>
</feature>
<feature type="domain" description="C2H2-type" evidence="12">
    <location>
        <begin position="424"/>
        <end position="451"/>
    </location>
</feature>
<dbReference type="InterPro" id="IPR013087">
    <property type="entry name" value="Znf_C2H2_type"/>
</dbReference>
<keyword evidence="7" id="KW-0238">DNA-binding</keyword>
<dbReference type="PROSITE" id="PS00028">
    <property type="entry name" value="ZINC_FINGER_C2H2_1"/>
    <property type="match status" value="11"/>
</dbReference>
<dbReference type="GO" id="GO:0008270">
    <property type="term" value="F:zinc ion binding"/>
    <property type="evidence" value="ECO:0007669"/>
    <property type="project" value="UniProtKB-KW"/>
</dbReference>
<dbReference type="Gene3D" id="3.30.160.60">
    <property type="entry name" value="Classic Zinc Finger"/>
    <property type="match status" value="10"/>
</dbReference>
<dbReference type="FunFam" id="3.30.160.60:FF:002343">
    <property type="entry name" value="Zinc finger protein 33A"/>
    <property type="match status" value="1"/>
</dbReference>
<evidence type="ECO:0000259" key="12">
    <source>
        <dbReference type="PROSITE" id="PS50157"/>
    </source>
</evidence>
<evidence type="ECO:0000256" key="2">
    <source>
        <dbReference type="ARBA" id="ARBA00022723"/>
    </source>
</evidence>
<dbReference type="RefSeq" id="XP_038055012.1">
    <property type="nucleotide sequence ID" value="XM_038199084.1"/>
</dbReference>
<feature type="domain" description="C2H2-type" evidence="12">
    <location>
        <begin position="452"/>
        <end position="480"/>
    </location>
</feature>
<evidence type="ECO:0000256" key="11">
    <source>
        <dbReference type="SAM" id="MobiDB-lite"/>
    </source>
</evidence>
<feature type="domain" description="C2H2-type" evidence="12">
    <location>
        <begin position="342"/>
        <end position="364"/>
    </location>
</feature>
<reference evidence="13" key="1">
    <citation type="submission" date="2022-11" db="UniProtKB">
        <authorList>
            <consortium name="EnsemblMetazoa"/>
        </authorList>
    </citation>
    <scope>IDENTIFICATION</scope>
</reference>
<comment type="subcellular location">
    <subcellularLocation>
        <location evidence="1">Nucleus</location>
    </subcellularLocation>
</comment>
<keyword evidence="14" id="KW-1185">Reference proteome</keyword>
<feature type="domain" description="C2H2-type" evidence="12">
    <location>
        <begin position="396"/>
        <end position="423"/>
    </location>
</feature>
<keyword evidence="3" id="KW-0677">Repeat</keyword>
<organism evidence="13 14">
    <name type="scientific">Patiria miniata</name>
    <name type="common">Bat star</name>
    <name type="synonym">Asterina miniata</name>
    <dbReference type="NCBI Taxonomy" id="46514"/>
    <lineage>
        <taxon>Eukaryota</taxon>
        <taxon>Metazoa</taxon>
        <taxon>Echinodermata</taxon>
        <taxon>Eleutherozoa</taxon>
        <taxon>Asterozoa</taxon>
        <taxon>Asteroidea</taxon>
        <taxon>Valvatacea</taxon>
        <taxon>Valvatida</taxon>
        <taxon>Asterinidae</taxon>
        <taxon>Patiria</taxon>
    </lineage>
</organism>
<keyword evidence="6" id="KW-0805">Transcription regulation</keyword>
<evidence type="ECO:0000256" key="10">
    <source>
        <dbReference type="PROSITE-ProRule" id="PRU00042"/>
    </source>
</evidence>
<feature type="domain" description="C2H2-type" evidence="12">
    <location>
        <begin position="368"/>
        <end position="395"/>
    </location>
</feature>
<dbReference type="AlphaFoldDB" id="A0A913ZTT5"/>
<evidence type="ECO:0000313" key="14">
    <source>
        <dbReference type="Proteomes" id="UP000887568"/>
    </source>
</evidence>
<evidence type="ECO:0000256" key="4">
    <source>
        <dbReference type="ARBA" id="ARBA00022771"/>
    </source>
</evidence>
<evidence type="ECO:0000256" key="8">
    <source>
        <dbReference type="ARBA" id="ARBA00023163"/>
    </source>
</evidence>
<evidence type="ECO:0000256" key="9">
    <source>
        <dbReference type="ARBA" id="ARBA00023242"/>
    </source>
</evidence>
<dbReference type="GeneID" id="119727221"/>
<feature type="compositionally biased region" description="Basic residues" evidence="11">
    <location>
        <begin position="240"/>
        <end position="264"/>
    </location>
</feature>
<dbReference type="FunFam" id="3.30.160.60:FF:001004">
    <property type="entry name" value="Zinc finger protein 426"/>
    <property type="match status" value="1"/>
</dbReference>
<dbReference type="Pfam" id="PF00096">
    <property type="entry name" value="zf-C2H2"/>
    <property type="match status" value="8"/>
</dbReference>
<dbReference type="InterPro" id="IPR036236">
    <property type="entry name" value="Znf_C2H2_sf"/>
</dbReference>
<dbReference type="Pfam" id="PF13894">
    <property type="entry name" value="zf-C2H2_4"/>
    <property type="match status" value="1"/>
</dbReference>
<feature type="domain" description="C2H2-type" evidence="12">
    <location>
        <begin position="314"/>
        <end position="341"/>
    </location>
</feature>
<keyword evidence="2" id="KW-0479">Metal-binding</keyword>
<proteinExistence type="predicted"/>
<name>A0A913ZTT5_PATMI</name>
<keyword evidence="5" id="KW-0862">Zinc</keyword>
<dbReference type="GO" id="GO:0003677">
    <property type="term" value="F:DNA binding"/>
    <property type="evidence" value="ECO:0007669"/>
    <property type="project" value="UniProtKB-KW"/>
</dbReference>
<dbReference type="Proteomes" id="UP000887568">
    <property type="component" value="Unplaced"/>
</dbReference>
<dbReference type="PROSITE" id="PS50157">
    <property type="entry name" value="ZINC_FINGER_C2H2_2"/>
    <property type="match status" value="12"/>
</dbReference>